<dbReference type="InterPro" id="IPR050595">
    <property type="entry name" value="Bact_response_regulator"/>
</dbReference>
<proteinExistence type="predicted"/>
<dbReference type="AlphaFoldDB" id="Q3IBP2"/>
<name>Q3IBP2_9BACT</name>
<feature type="modified residue" description="4-aspartylphosphate" evidence="2">
    <location>
        <position position="58"/>
    </location>
</feature>
<accession>Q3IBP2</accession>
<dbReference type="EMBL" id="CT025835">
    <property type="protein sequence ID" value="CAJ31185.1"/>
    <property type="molecule type" value="Genomic_DNA"/>
</dbReference>
<dbReference type="PANTHER" id="PTHR44591">
    <property type="entry name" value="STRESS RESPONSE REGULATOR PROTEIN 1"/>
    <property type="match status" value="1"/>
</dbReference>
<evidence type="ECO:0000313" key="4">
    <source>
        <dbReference type="EMBL" id="CAJ31185.1"/>
    </source>
</evidence>
<dbReference type="Gene3D" id="3.40.50.2300">
    <property type="match status" value="1"/>
</dbReference>
<dbReference type="SUPFAM" id="SSF52172">
    <property type="entry name" value="CheY-like"/>
    <property type="match status" value="1"/>
</dbReference>
<dbReference type="Pfam" id="PF00072">
    <property type="entry name" value="Response_reg"/>
    <property type="match status" value="1"/>
</dbReference>
<dbReference type="GO" id="GO:0000160">
    <property type="term" value="P:phosphorelay signal transduction system"/>
    <property type="evidence" value="ECO:0007669"/>
    <property type="project" value="InterPro"/>
</dbReference>
<evidence type="ECO:0000259" key="3">
    <source>
        <dbReference type="PROSITE" id="PS50110"/>
    </source>
</evidence>
<evidence type="ECO:0000256" key="2">
    <source>
        <dbReference type="PROSITE-ProRule" id="PRU00169"/>
    </source>
</evidence>
<dbReference type="PANTHER" id="PTHR44591:SF18">
    <property type="entry name" value="REGULATORY PROTEIN"/>
    <property type="match status" value="1"/>
</dbReference>
<dbReference type="InterPro" id="IPR001789">
    <property type="entry name" value="Sig_transdc_resp-reg_receiver"/>
</dbReference>
<feature type="domain" description="Response regulatory" evidence="3">
    <location>
        <begin position="9"/>
        <end position="128"/>
    </location>
</feature>
<keyword evidence="1 2" id="KW-0597">Phosphoprotein</keyword>
<organism evidence="4">
    <name type="scientific">uncultured sulfate-reducing bacterium</name>
    <dbReference type="NCBI Taxonomy" id="153939"/>
    <lineage>
        <taxon>Bacteria</taxon>
        <taxon>environmental samples</taxon>
    </lineage>
</organism>
<dbReference type="SMART" id="SM00448">
    <property type="entry name" value="REC"/>
    <property type="match status" value="1"/>
</dbReference>
<dbReference type="PROSITE" id="PS50110">
    <property type="entry name" value="RESPONSE_REGULATORY"/>
    <property type="match status" value="1"/>
</dbReference>
<sequence length="129" mass="14823">MEGCTLAKKILIVDDESDIRTYLEVLFEENGYETAVAKDGDEAMSKVREFKPDLITLDIIMPRETGQKFYRALVKDAKFSKTPVIICSGVTRYKELFSRDHKTMPKPFAFVEKPIDKEELLGKVREATR</sequence>
<reference evidence="4" key="1">
    <citation type="journal article" date="2005" name="J. Bacteriol.">
        <title>Clustered genes related to sulfate respiration in uncultured prokaryotes support the theory of their concomitant horizontal transfer.</title>
        <authorList>
            <person name="Mussmann M."/>
            <person name="Richter M."/>
            <person name="Lombardot T."/>
            <person name="Meyerdierks A."/>
            <person name="Kuever J."/>
            <person name="Kube M."/>
            <person name="Glockner F.O."/>
            <person name="Amann R."/>
        </authorList>
    </citation>
    <scope>NUCLEOTIDE SEQUENCE</scope>
</reference>
<evidence type="ECO:0000256" key="1">
    <source>
        <dbReference type="ARBA" id="ARBA00022553"/>
    </source>
</evidence>
<protein>
    <submittedName>
        <fullName evidence="4">Response regulator receiver domain</fullName>
    </submittedName>
</protein>
<dbReference type="InterPro" id="IPR011006">
    <property type="entry name" value="CheY-like_superfamily"/>
</dbReference>
<gene>
    <name evidence="4" type="ORF">39f70028</name>
</gene>